<evidence type="ECO:0000256" key="1">
    <source>
        <dbReference type="ARBA" id="ARBA00004651"/>
    </source>
</evidence>
<name>A0A7D3VVT9_ACTVE</name>
<keyword evidence="3 6" id="KW-0812">Transmembrane</keyword>
<dbReference type="PIRSF" id="PIRSF006060">
    <property type="entry name" value="AA_transporter"/>
    <property type="match status" value="1"/>
</dbReference>
<dbReference type="InterPro" id="IPR050367">
    <property type="entry name" value="APC_superfamily"/>
</dbReference>
<comment type="subcellular location">
    <subcellularLocation>
        <location evidence="1">Cell membrane</location>
        <topology evidence="1">Multi-pass membrane protein</topology>
    </subcellularLocation>
</comment>
<feature type="transmembrane region" description="Helical" evidence="6">
    <location>
        <begin position="226"/>
        <end position="247"/>
    </location>
</feature>
<proteinExistence type="predicted"/>
<dbReference type="Gene3D" id="1.20.1740.10">
    <property type="entry name" value="Amino acid/polyamine transporter I"/>
    <property type="match status" value="1"/>
</dbReference>
<evidence type="ECO:0000256" key="5">
    <source>
        <dbReference type="ARBA" id="ARBA00023136"/>
    </source>
</evidence>
<keyword evidence="4 6" id="KW-1133">Transmembrane helix</keyword>
<sequence>MTDRALSGTLSTPKIVFLVVAAAAPLVAMAGTVPLSMGAGNGAGVPGAYLVATVTLLCFSIGYAAVARTVTGGGGFYAYIARGLGRPVAAAGGVFALIAYNALVAALGGGIGYFLSSAAGLPGPWWAWSAAGIAAMAALGYRSVDVSAKVLAVLMTCEVGVLLLFDIAVLVRHGGGAFSAASFEPSTVLSGAPGVAFMFAFGSFAGYESAALYAEETPDPRRTVPRATYAAVLVIGLFYTLTSWMTVGAIGAENARAAAEDQGGDLFLNLTGDLLGSGMKAVFGLLVITSVFASLLSAHNAAGRYLFTLARDGLVPARLGRVHPRHGSPSAASLAQTAFTLVVVAAFAVAGLDPYRNLVSIMSGLSTLGIVLLQAFAAVAIVVHFRRRGDRRYGRTLVAPLVGCAGLVAATVLLLANFGTLADSDGAFINALPYIVIAAAVLALLYALWLRGSAPQRYARIGHSLTDAPAPTAPRKDDSNDLLSR</sequence>
<feature type="transmembrane region" description="Helical" evidence="6">
    <location>
        <begin position="397"/>
        <end position="419"/>
    </location>
</feature>
<dbReference type="RefSeq" id="WP_173098260.1">
    <property type="nucleotide sequence ID" value="NZ_CP053892.1"/>
</dbReference>
<keyword evidence="2" id="KW-1003">Cell membrane</keyword>
<evidence type="ECO:0000256" key="6">
    <source>
        <dbReference type="SAM" id="Phobius"/>
    </source>
</evidence>
<protein>
    <submittedName>
        <fullName evidence="7">Amino acid permease-associated protein</fullName>
    </submittedName>
</protein>
<feature type="transmembrane region" description="Helical" evidence="6">
    <location>
        <begin position="358"/>
        <end position="385"/>
    </location>
</feature>
<keyword evidence="5 6" id="KW-0472">Membrane</keyword>
<dbReference type="GO" id="GO:0022857">
    <property type="term" value="F:transmembrane transporter activity"/>
    <property type="evidence" value="ECO:0007669"/>
    <property type="project" value="InterPro"/>
</dbReference>
<dbReference type="PANTHER" id="PTHR42770">
    <property type="entry name" value="AMINO ACID TRANSPORTER-RELATED"/>
    <property type="match status" value="1"/>
</dbReference>
<gene>
    <name evidence="7" type="ORF">ACTIVE_6100</name>
</gene>
<keyword evidence="8" id="KW-1185">Reference proteome</keyword>
<evidence type="ECO:0000313" key="7">
    <source>
        <dbReference type="EMBL" id="QKG24453.1"/>
    </source>
</evidence>
<feature type="transmembrane region" description="Helical" evidence="6">
    <location>
        <begin position="88"/>
        <end position="113"/>
    </location>
</feature>
<dbReference type="InterPro" id="IPR002293">
    <property type="entry name" value="AA/rel_permease1"/>
</dbReference>
<dbReference type="AlphaFoldDB" id="A0A7D3VVT9"/>
<feature type="transmembrane region" description="Helical" evidence="6">
    <location>
        <begin position="281"/>
        <end position="302"/>
    </location>
</feature>
<evidence type="ECO:0000256" key="4">
    <source>
        <dbReference type="ARBA" id="ARBA00022989"/>
    </source>
</evidence>
<evidence type="ECO:0000256" key="2">
    <source>
        <dbReference type="ARBA" id="ARBA00022475"/>
    </source>
</evidence>
<dbReference type="Proteomes" id="UP000501240">
    <property type="component" value="Chromosome"/>
</dbReference>
<feature type="transmembrane region" description="Helical" evidence="6">
    <location>
        <begin position="151"/>
        <end position="171"/>
    </location>
</feature>
<dbReference type="PANTHER" id="PTHR42770:SF16">
    <property type="entry name" value="AMINO ACID PERMEASE"/>
    <property type="match status" value="1"/>
</dbReference>
<dbReference type="EMBL" id="CP053892">
    <property type="protein sequence ID" value="QKG24453.1"/>
    <property type="molecule type" value="Genomic_DNA"/>
</dbReference>
<organism evidence="7 8">
    <name type="scientific">Actinomadura verrucosospora</name>
    <dbReference type="NCBI Taxonomy" id="46165"/>
    <lineage>
        <taxon>Bacteria</taxon>
        <taxon>Bacillati</taxon>
        <taxon>Actinomycetota</taxon>
        <taxon>Actinomycetes</taxon>
        <taxon>Streptosporangiales</taxon>
        <taxon>Thermomonosporaceae</taxon>
        <taxon>Actinomadura</taxon>
    </lineage>
</organism>
<feature type="transmembrane region" description="Helical" evidence="6">
    <location>
        <begin position="125"/>
        <end position="144"/>
    </location>
</feature>
<evidence type="ECO:0000256" key="3">
    <source>
        <dbReference type="ARBA" id="ARBA00022692"/>
    </source>
</evidence>
<evidence type="ECO:0000313" key="8">
    <source>
        <dbReference type="Proteomes" id="UP000501240"/>
    </source>
</evidence>
<feature type="transmembrane region" description="Helical" evidence="6">
    <location>
        <begin position="46"/>
        <end position="67"/>
    </location>
</feature>
<accession>A0A7D3VVT9</accession>
<dbReference type="Pfam" id="PF13520">
    <property type="entry name" value="AA_permease_2"/>
    <property type="match status" value="1"/>
</dbReference>
<feature type="transmembrane region" description="Helical" evidence="6">
    <location>
        <begin position="191"/>
        <end position="214"/>
    </location>
</feature>
<dbReference type="GO" id="GO:0005886">
    <property type="term" value="C:plasma membrane"/>
    <property type="evidence" value="ECO:0007669"/>
    <property type="project" value="UniProtKB-SubCell"/>
</dbReference>
<reference evidence="7 8" key="1">
    <citation type="submission" date="2020-05" db="EMBL/GenBank/DDBJ databases">
        <title>Actinomadura verrucosospora NRRL-B18236 (PFL_A860) Genome sequencing and assembly.</title>
        <authorList>
            <person name="Samborskyy M."/>
        </authorList>
    </citation>
    <scope>NUCLEOTIDE SEQUENCE [LARGE SCALE GENOMIC DNA]</scope>
    <source>
        <strain evidence="7 8">NRRL:B18236</strain>
    </source>
</reference>
<feature type="transmembrane region" description="Helical" evidence="6">
    <location>
        <begin position="331"/>
        <end position="352"/>
    </location>
</feature>
<feature type="transmembrane region" description="Helical" evidence="6">
    <location>
        <begin position="431"/>
        <end position="450"/>
    </location>
</feature>